<accession>A0AC34GG32</accession>
<name>A0AC34GG32_9BILA</name>
<dbReference type="Proteomes" id="UP000887579">
    <property type="component" value="Unplaced"/>
</dbReference>
<proteinExistence type="predicted"/>
<sequence>MDANYQIEILCFFTITLISINMFLFGCYYSRIQKRDAASFEQPRRIEAIPFNEQPDPLPEACMRHEMLKWFPKLELQSQTITESNFQSLRTKLKLKSHPKNENISKFLPLDSNRK</sequence>
<dbReference type="WBParaSite" id="ES5_v2.g28418.t1">
    <property type="protein sequence ID" value="ES5_v2.g28418.t1"/>
    <property type="gene ID" value="ES5_v2.g28418"/>
</dbReference>
<evidence type="ECO:0000313" key="1">
    <source>
        <dbReference type="Proteomes" id="UP000887579"/>
    </source>
</evidence>
<reference evidence="2" key="1">
    <citation type="submission" date="2022-11" db="UniProtKB">
        <authorList>
            <consortium name="WormBaseParasite"/>
        </authorList>
    </citation>
    <scope>IDENTIFICATION</scope>
</reference>
<protein>
    <submittedName>
        <fullName evidence="2">Uncharacterized protein</fullName>
    </submittedName>
</protein>
<organism evidence="1 2">
    <name type="scientific">Panagrolaimus sp. ES5</name>
    <dbReference type="NCBI Taxonomy" id="591445"/>
    <lineage>
        <taxon>Eukaryota</taxon>
        <taxon>Metazoa</taxon>
        <taxon>Ecdysozoa</taxon>
        <taxon>Nematoda</taxon>
        <taxon>Chromadorea</taxon>
        <taxon>Rhabditida</taxon>
        <taxon>Tylenchina</taxon>
        <taxon>Panagrolaimomorpha</taxon>
        <taxon>Panagrolaimoidea</taxon>
        <taxon>Panagrolaimidae</taxon>
        <taxon>Panagrolaimus</taxon>
    </lineage>
</organism>
<evidence type="ECO:0000313" key="2">
    <source>
        <dbReference type="WBParaSite" id="ES5_v2.g28418.t1"/>
    </source>
</evidence>